<evidence type="ECO:0000313" key="3">
    <source>
        <dbReference type="Proteomes" id="UP000277582"/>
    </source>
</evidence>
<dbReference type="RefSeq" id="WP_237558739.1">
    <property type="nucleotide sequence ID" value="NZ_RCOS01000055.1"/>
</dbReference>
<dbReference type="AlphaFoldDB" id="A0A3R9R0W0"/>
<keyword evidence="1" id="KW-0472">Membrane</keyword>
<dbReference type="Proteomes" id="UP000277582">
    <property type="component" value="Unassembled WGS sequence"/>
</dbReference>
<keyword evidence="1" id="KW-0812">Transmembrane</keyword>
<reference evidence="2 3" key="1">
    <citation type="submission" date="2018-10" db="EMBL/GenBank/DDBJ databases">
        <title>Co-occurring genomic capacity for anaerobic methane metabolism and dissimilatory sulfite reduction discovered in the Korarchaeota.</title>
        <authorList>
            <person name="Mckay L.J."/>
            <person name="Dlakic M."/>
            <person name="Fields M.W."/>
            <person name="Delmont T.O."/>
            <person name="Eren A.M."/>
            <person name="Jay Z.J."/>
            <person name="Klingelsmith K.B."/>
            <person name="Rusch D.B."/>
            <person name="Inskeep W.P."/>
        </authorList>
    </citation>
    <scope>NUCLEOTIDE SEQUENCE [LARGE SCALE GENOMIC DNA]</scope>
    <source>
        <strain evidence="2 3">MDKW</strain>
    </source>
</reference>
<comment type="caution">
    <text evidence="2">The sequence shown here is derived from an EMBL/GenBank/DDBJ whole genome shotgun (WGS) entry which is preliminary data.</text>
</comment>
<feature type="transmembrane region" description="Helical" evidence="1">
    <location>
        <begin position="381"/>
        <end position="402"/>
    </location>
</feature>
<keyword evidence="3" id="KW-1185">Reference proteome</keyword>
<keyword evidence="1" id="KW-1133">Transmembrane helix</keyword>
<evidence type="ECO:0000256" key="1">
    <source>
        <dbReference type="SAM" id="Phobius"/>
    </source>
</evidence>
<evidence type="ECO:0000313" key="2">
    <source>
        <dbReference type="EMBL" id="RSN76684.1"/>
    </source>
</evidence>
<gene>
    <name evidence="2" type="ORF">D6D85_03710</name>
</gene>
<organism evidence="2 3">
    <name type="scientific">Candidatus Methanodesulfokora washburnensis</name>
    <dbReference type="NCBI Taxonomy" id="2478471"/>
    <lineage>
        <taxon>Archaea</taxon>
        <taxon>Thermoproteota</taxon>
        <taxon>Candidatus Korarchaeia</taxon>
        <taxon>Candidatus Korarchaeia incertae sedis</taxon>
        <taxon>Candidatus Methanodesulfokora</taxon>
    </lineage>
</organism>
<proteinExistence type="predicted"/>
<accession>A0A3R9R0W0</accession>
<protein>
    <submittedName>
        <fullName evidence="2">Uncharacterized protein</fullName>
    </submittedName>
</protein>
<dbReference type="EMBL" id="RCOS01000055">
    <property type="protein sequence ID" value="RSN76684.1"/>
    <property type="molecule type" value="Genomic_DNA"/>
</dbReference>
<name>A0A3R9R0W0_9CREN</name>
<sequence>MDSNRHLIFKDVSIHFLCLGILKGDLDIKNWEIDTHIENDIYLKRLFHNRYFSVIKKVYMKTFPPLQILGIDENSFRSIPWEKESVKNSVLEQFIKEKNLLHRKLQIKIWVYPANKQKVIASCITLQLDGEYTTDHLLVLTNALSDFDGKLILMNSERLTLKDIILKILQKNREEIEFYPTFSIIHPRSLSPLFDNYEDYFQEYSRELFAIAVRRTLRYWDIRKENTRRGVHENLSIYNSDIIFINYHNMFCYIGGPLPIDFYFEIVKTMKIFEVLLHFFNKIIFEELEKVKSLPRKSKELRKIVKELEELKTEVSRVLVTYEMLTSISTKRGSIILEKCKETFGINKLEQSLLSNLKDVEDLLSKRYNLELQERLRRIEILLAAFTTIVTLLGMIGIDRLIDWLVTVLKP</sequence>